<comment type="caution">
    <text evidence="3">The sequence shown here is derived from an EMBL/GenBank/DDBJ whole genome shotgun (WGS) entry which is preliminary data.</text>
</comment>
<keyword evidence="3" id="KW-0378">Hydrolase</keyword>
<reference evidence="3" key="1">
    <citation type="journal article" date="2013" name="Environ. Microbiol.">
        <title>Microbiota from the distal guts of lean and obese adolescents exhibit partial functional redundancy besides clear differences in community structure.</title>
        <authorList>
            <person name="Ferrer M."/>
            <person name="Ruiz A."/>
            <person name="Lanza F."/>
            <person name="Haange S.B."/>
            <person name="Oberbach A."/>
            <person name="Till H."/>
            <person name="Bargiela R."/>
            <person name="Campoy C."/>
            <person name="Segura M.T."/>
            <person name="Richter M."/>
            <person name="von Bergen M."/>
            <person name="Seifert J."/>
            <person name="Suarez A."/>
        </authorList>
    </citation>
    <scope>NUCLEOTIDE SEQUENCE</scope>
</reference>
<gene>
    <name evidence="3" type="ORF">LEA_16636</name>
</gene>
<dbReference type="GO" id="GO:0016798">
    <property type="term" value="F:hydrolase activity, acting on glycosyl bonds"/>
    <property type="evidence" value="ECO:0007669"/>
    <property type="project" value="UniProtKB-KW"/>
</dbReference>
<proteinExistence type="predicted"/>
<name>K1T091_9ZZZZ</name>
<dbReference type="InterPro" id="IPR004300">
    <property type="entry name" value="Glyco_hydro_57_N"/>
</dbReference>
<evidence type="ECO:0000259" key="2">
    <source>
        <dbReference type="Pfam" id="PF03065"/>
    </source>
</evidence>
<accession>K1T091</accession>
<evidence type="ECO:0000313" key="3">
    <source>
        <dbReference type="EMBL" id="EKC52931.1"/>
    </source>
</evidence>
<organism evidence="3">
    <name type="scientific">human gut metagenome</name>
    <dbReference type="NCBI Taxonomy" id="408170"/>
    <lineage>
        <taxon>unclassified sequences</taxon>
        <taxon>metagenomes</taxon>
        <taxon>organismal metagenomes</taxon>
    </lineage>
</organism>
<keyword evidence="3" id="KW-0326">Glycosidase</keyword>
<dbReference type="GO" id="GO:0005975">
    <property type="term" value="P:carbohydrate metabolic process"/>
    <property type="evidence" value="ECO:0007669"/>
    <property type="project" value="InterPro"/>
</dbReference>
<evidence type="ECO:0000256" key="1">
    <source>
        <dbReference type="ARBA" id="ARBA00023277"/>
    </source>
</evidence>
<dbReference type="EMBL" id="AJWY01011375">
    <property type="protein sequence ID" value="EKC52931.1"/>
    <property type="molecule type" value="Genomic_DNA"/>
</dbReference>
<dbReference type="Pfam" id="PF03065">
    <property type="entry name" value="Glyco_hydro_57"/>
    <property type="match status" value="1"/>
</dbReference>
<protein>
    <submittedName>
        <fullName evidence="3">Alpha-glycosidase</fullName>
    </submittedName>
</protein>
<feature type="non-terminal residue" evidence="3">
    <location>
        <position position="52"/>
    </location>
</feature>
<keyword evidence="1" id="KW-0119">Carbohydrate metabolism</keyword>
<feature type="domain" description="Glycoside hydrolase family 57 N-terminal" evidence="2">
    <location>
        <begin position="6"/>
        <end position="51"/>
    </location>
</feature>
<sequence length="52" mass="6578">MKTICFYFQVHQPWRLKRYRFFDMGRDHNYLDDLTNRSIMQKVARECYLPMN</sequence>
<dbReference type="AlphaFoldDB" id="K1T091"/>